<evidence type="ECO:0000313" key="2">
    <source>
        <dbReference type="EMBL" id="MET7030842.1"/>
    </source>
</evidence>
<comment type="caution">
    <text evidence="2">The sequence shown here is derived from an EMBL/GenBank/DDBJ whole genome shotgun (WGS) entry which is preliminary data.</text>
</comment>
<dbReference type="Proteomes" id="UP001549773">
    <property type="component" value="Unassembled WGS sequence"/>
</dbReference>
<accession>A0ABV2U105</accession>
<dbReference type="NCBIfam" id="TIGR04131">
    <property type="entry name" value="Bac_Flav_CTERM"/>
    <property type="match status" value="1"/>
</dbReference>
<dbReference type="EMBL" id="JBEWYP010000012">
    <property type="protein sequence ID" value="MET7030842.1"/>
    <property type="molecule type" value="Genomic_DNA"/>
</dbReference>
<proteinExistence type="predicted"/>
<feature type="signal peptide" evidence="1">
    <location>
        <begin position="1"/>
        <end position="21"/>
    </location>
</feature>
<reference evidence="2 3" key="1">
    <citation type="submission" date="2024-07" db="EMBL/GenBank/DDBJ databases">
        <title>The genome sequence of type strain Sediminicola luteus GDMCC 1.2596T.</title>
        <authorList>
            <person name="Liu Y."/>
        </authorList>
    </citation>
    <scope>NUCLEOTIDE SEQUENCE [LARGE SCALE GENOMIC DNA]</scope>
    <source>
        <strain evidence="2 3">GDMCC 1.2596</strain>
    </source>
</reference>
<protein>
    <submittedName>
        <fullName evidence="2">Gliding motility-associated C-terminal domain-containing protein</fullName>
    </submittedName>
</protein>
<evidence type="ECO:0000256" key="1">
    <source>
        <dbReference type="SAM" id="SignalP"/>
    </source>
</evidence>
<organism evidence="2 3">
    <name type="scientific">Sediminicola luteus</name>
    <dbReference type="NCBI Taxonomy" id="319238"/>
    <lineage>
        <taxon>Bacteria</taxon>
        <taxon>Pseudomonadati</taxon>
        <taxon>Bacteroidota</taxon>
        <taxon>Flavobacteriia</taxon>
        <taxon>Flavobacteriales</taxon>
        <taxon>Flavobacteriaceae</taxon>
        <taxon>Sediminicola</taxon>
    </lineage>
</organism>
<gene>
    <name evidence="2" type="ORF">ABXZ32_15670</name>
</gene>
<dbReference type="InterPro" id="IPR026341">
    <property type="entry name" value="T9SS_type_B"/>
</dbReference>
<sequence length="388" mass="43647">MKILKYILVCSMLLSCTFGIGQDAVHNYGNIQVHGDAMLGFHMDVINDGTFDQNKGLVGFYNETAPIKVSGAFPPIFYDTEIAVDNGLYIETPIAVTNNSNFISGDLFTPRDQTDVYLKYMEDAFYTGESAASKIDGYSTIEKKQSFTFPIGDDNRLRPLTITSISVNTLAKCAYFYEDPNSPSTFNNSFNTDIMGNGILSVSYEEFWRLEGSVPSKVTLTWDERSNVGLLGELLRDLKVVGWSKEEQQWVNLGNSNVRGEMIRGEITSNNFVPNDYEILTIGGNTDIYETYSVRELDNYYLTPNGDGKNDYLVIDGMDASPNNTLEIFDRNGILVYYKANYTNEFNGIANTKRVIKLNNGLPTGIYFYLATLNDKQQKHQGYLYINN</sequence>
<dbReference type="RefSeq" id="WP_354619627.1">
    <property type="nucleotide sequence ID" value="NZ_JBEWYP010000012.1"/>
</dbReference>
<dbReference type="PROSITE" id="PS51257">
    <property type="entry name" value="PROKAR_LIPOPROTEIN"/>
    <property type="match status" value="1"/>
</dbReference>
<feature type="chain" id="PRO_5047301238" evidence="1">
    <location>
        <begin position="22"/>
        <end position="388"/>
    </location>
</feature>
<evidence type="ECO:0000313" key="3">
    <source>
        <dbReference type="Proteomes" id="UP001549773"/>
    </source>
</evidence>
<name>A0ABV2U105_9FLAO</name>
<keyword evidence="3" id="KW-1185">Reference proteome</keyword>
<dbReference type="Pfam" id="PF13585">
    <property type="entry name" value="CHU_C"/>
    <property type="match status" value="1"/>
</dbReference>
<keyword evidence="1" id="KW-0732">Signal</keyword>